<organism evidence="3 4">
    <name type="scientific">Malus baccata</name>
    <name type="common">Siberian crab apple</name>
    <name type="synonym">Pyrus baccata</name>
    <dbReference type="NCBI Taxonomy" id="106549"/>
    <lineage>
        <taxon>Eukaryota</taxon>
        <taxon>Viridiplantae</taxon>
        <taxon>Streptophyta</taxon>
        <taxon>Embryophyta</taxon>
        <taxon>Tracheophyta</taxon>
        <taxon>Spermatophyta</taxon>
        <taxon>Magnoliopsida</taxon>
        <taxon>eudicotyledons</taxon>
        <taxon>Gunneridae</taxon>
        <taxon>Pentapetalae</taxon>
        <taxon>rosids</taxon>
        <taxon>fabids</taxon>
        <taxon>Rosales</taxon>
        <taxon>Rosaceae</taxon>
        <taxon>Amygdaloideae</taxon>
        <taxon>Maleae</taxon>
        <taxon>Malus</taxon>
    </lineage>
</organism>
<protein>
    <submittedName>
        <fullName evidence="3">Uncharacterized protein</fullName>
    </submittedName>
</protein>
<dbReference type="GO" id="GO:0008083">
    <property type="term" value="F:growth factor activity"/>
    <property type="evidence" value="ECO:0007669"/>
    <property type="project" value="InterPro"/>
</dbReference>
<reference evidence="3 4" key="1">
    <citation type="journal article" date="2019" name="G3 (Bethesda)">
        <title>Sequencing of a Wild Apple (Malus baccata) Genome Unravels the Differences Between Cultivated and Wild Apple Species Regarding Disease Resistance and Cold Tolerance.</title>
        <authorList>
            <person name="Chen X."/>
        </authorList>
    </citation>
    <scope>NUCLEOTIDE SEQUENCE [LARGE SCALE GENOMIC DNA]</scope>
    <source>
        <strain evidence="4">cv. Shandingzi</strain>
        <tissue evidence="3">Leaves</tissue>
    </source>
</reference>
<dbReference type="PANTHER" id="PTHR36313">
    <property type="entry name" value="ROOT MERISTEM GROWTH FACTOR 2"/>
    <property type="match status" value="1"/>
</dbReference>
<keyword evidence="4" id="KW-1185">Reference proteome</keyword>
<feature type="compositionally biased region" description="Polar residues" evidence="1">
    <location>
        <begin position="85"/>
        <end position="98"/>
    </location>
</feature>
<name>A0A540L6V6_MALBA</name>
<gene>
    <name evidence="3" type="ORF">C1H46_032465</name>
</gene>
<dbReference type="Proteomes" id="UP000315295">
    <property type="component" value="Unassembled WGS sequence"/>
</dbReference>
<sequence>MQQFASFVVGLLFAMHALGEFTTHAHQGKKRLSVTGNGPSDQQEIIDHGISTAGSRMIGLGGRKMVAHKVFRKLELVSAVGPNGDTRSSTTSTNSGKDSTYPLKELLSMMKLMIIS</sequence>
<keyword evidence="2" id="KW-0732">Signal</keyword>
<dbReference type="EMBL" id="VIEB01000743">
    <property type="protein sequence ID" value="TQD82002.1"/>
    <property type="molecule type" value="Genomic_DNA"/>
</dbReference>
<evidence type="ECO:0000313" key="3">
    <source>
        <dbReference type="EMBL" id="TQD82002.1"/>
    </source>
</evidence>
<dbReference type="GO" id="GO:0010082">
    <property type="term" value="P:regulation of root meristem growth"/>
    <property type="evidence" value="ECO:0007669"/>
    <property type="project" value="InterPro"/>
</dbReference>
<dbReference type="PANTHER" id="PTHR36313:SF7">
    <property type="entry name" value="OS09G0474600 PROTEIN"/>
    <property type="match status" value="1"/>
</dbReference>
<evidence type="ECO:0000256" key="1">
    <source>
        <dbReference type="SAM" id="MobiDB-lite"/>
    </source>
</evidence>
<feature type="signal peptide" evidence="2">
    <location>
        <begin position="1"/>
        <end position="19"/>
    </location>
</feature>
<dbReference type="AlphaFoldDB" id="A0A540L6V6"/>
<accession>A0A540L6V6</accession>
<proteinExistence type="predicted"/>
<feature type="chain" id="PRO_5021833745" evidence="2">
    <location>
        <begin position="20"/>
        <end position="116"/>
    </location>
</feature>
<evidence type="ECO:0000313" key="4">
    <source>
        <dbReference type="Proteomes" id="UP000315295"/>
    </source>
</evidence>
<dbReference type="InterPro" id="IPR038804">
    <property type="entry name" value="RGF3"/>
</dbReference>
<comment type="caution">
    <text evidence="3">The sequence shown here is derived from an EMBL/GenBank/DDBJ whole genome shotgun (WGS) entry which is preliminary data.</text>
</comment>
<evidence type="ECO:0000256" key="2">
    <source>
        <dbReference type="SAM" id="SignalP"/>
    </source>
</evidence>
<feature type="region of interest" description="Disordered" evidence="1">
    <location>
        <begin position="81"/>
        <end position="100"/>
    </location>
</feature>